<gene>
    <name evidence="2" type="ORF">Amac_021890</name>
</gene>
<dbReference type="EMBL" id="BLAE01000011">
    <property type="protein sequence ID" value="GES08593.1"/>
    <property type="molecule type" value="Genomic_DNA"/>
</dbReference>
<organism evidence="2 3">
    <name type="scientific">Acrocarpospora macrocephala</name>
    <dbReference type="NCBI Taxonomy" id="150177"/>
    <lineage>
        <taxon>Bacteria</taxon>
        <taxon>Bacillati</taxon>
        <taxon>Actinomycetota</taxon>
        <taxon>Actinomycetes</taxon>
        <taxon>Streptosporangiales</taxon>
        <taxon>Streptosporangiaceae</taxon>
        <taxon>Acrocarpospora</taxon>
    </lineage>
</organism>
<name>A0A5M3WPB7_9ACTN</name>
<reference evidence="2 3" key="1">
    <citation type="submission" date="2019-10" db="EMBL/GenBank/DDBJ databases">
        <title>Whole genome shotgun sequence of Acrocarpospora macrocephala NBRC 16266.</title>
        <authorList>
            <person name="Ichikawa N."/>
            <person name="Kimura A."/>
            <person name="Kitahashi Y."/>
            <person name="Komaki H."/>
            <person name="Oguchi A."/>
        </authorList>
    </citation>
    <scope>NUCLEOTIDE SEQUENCE [LARGE SCALE GENOMIC DNA]</scope>
    <source>
        <strain evidence="2 3">NBRC 16266</strain>
    </source>
</reference>
<proteinExistence type="predicted"/>
<feature type="region of interest" description="Disordered" evidence="1">
    <location>
        <begin position="80"/>
        <end position="114"/>
    </location>
</feature>
<comment type="caution">
    <text evidence="2">The sequence shown here is derived from an EMBL/GenBank/DDBJ whole genome shotgun (WGS) entry which is preliminary data.</text>
</comment>
<dbReference type="Proteomes" id="UP000331127">
    <property type="component" value="Unassembled WGS sequence"/>
</dbReference>
<dbReference type="AlphaFoldDB" id="A0A5M3WPB7"/>
<protein>
    <submittedName>
        <fullName evidence="2">Uncharacterized protein</fullName>
    </submittedName>
</protein>
<accession>A0A5M3WPB7</accession>
<evidence type="ECO:0000313" key="2">
    <source>
        <dbReference type="EMBL" id="GES08593.1"/>
    </source>
</evidence>
<keyword evidence="3" id="KW-1185">Reference proteome</keyword>
<sequence>MPATKWTGIPPCPRSGSQWRWYGRIADRDGTAIEPPPGECADCWEWRRYRLPRSTSAGHGGVSVHTEPWTASTVTTTTAARCGWPEPNWPLHDRARQLMPPDPLAAPPDQHFEQ</sequence>
<evidence type="ECO:0000313" key="3">
    <source>
        <dbReference type="Proteomes" id="UP000331127"/>
    </source>
</evidence>
<evidence type="ECO:0000256" key="1">
    <source>
        <dbReference type="SAM" id="MobiDB-lite"/>
    </source>
</evidence>